<keyword evidence="11" id="KW-0479">Metal-binding</keyword>
<evidence type="ECO:0000256" key="3">
    <source>
        <dbReference type="ARBA" id="ARBA00005057"/>
    </source>
</evidence>
<evidence type="ECO:0000256" key="22">
    <source>
        <dbReference type="ARBA" id="ARBA00023166"/>
    </source>
</evidence>
<evidence type="ECO:0000256" key="19">
    <source>
        <dbReference type="ARBA" id="ARBA00023027"/>
    </source>
</evidence>
<comment type="function">
    <text evidence="27">Catalyzes the condensation of 2 farnesyl pyrophosphate (FPP) moieties to form squalene. Proceeds in two distinct steps. In the first half-reaction, two molecules of FPP react to form the stable presqualene diphosphate intermediate (PSQPP), with concomitant release of a proton and a molecule of inorganic diphosphate. In the second half-reaction, PSQPP undergoes heterolysis, isomerization, and reduction with NADPH or NADH to form squalene. It is the first committed enzyme of the sterol biosynthesis pathway.</text>
</comment>
<comment type="catalytic activity">
    <reaction evidence="28">
        <text>presqualene diphosphate + NADPH + H(+) = squalene + diphosphate + NADP(+)</text>
        <dbReference type="Rhea" id="RHEA:22232"/>
        <dbReference type="ChEBI" id="CHEBI:15378"/>
        <dbReference type="ChEBI" id="CHEBI:15440"/>
        <dbReference type="ChEBI" id="CHEBI:33019"/>
        <dbReference type="ChEBI" id="CHEBI:57310"/>
        <dbReference type="ChEBI" id="CHEBI:57783"/>
        <dbReference type="ChEBI" id="CHEBI:58349"/>
    </reaction>
    <physiologicalReaction direction="left-to-right" evidence="28">
        <dbReference type="Rhea" id="RHEA:22233"/>
    </physiologicalReaction>
</comment>
<evidence type="ECO:0000256" key="13">
    <source>
        <dbReference type="ARBA" id="ARBA00022824"/>
    </source>
</evidence>
<evidence type="ECO:0000313" key="32">
    <source>
        <dbReference type="EMBL" id="OWK00998.1"/>
    </source>
</evidence>
<keyword evidence="16" id="KW-0752">Steroid biosynthesis</keyword>
<evidence type="ECO:0000313" key="33">
    <source>
        <dbReference type="Proteomes" id="UP000242450"/>
    </source>
</evidence>
<evidence type="ECO:0000256" key="2">
    <source>
        <dbReference type="ARBA" id="ARBA00004477"/>
    </source>
</evidence>
<name>A0A212C4T5_CEREH</name>
<evidence type="ECO:0000256" key="24">
    <source>
        <dbReference type="ARBA" id="ARBA00023268"/>
    </source>
</evidence>
<dbReference type="SUPFAM" id="SSF48576">
    <property type="entry name" value="Terpenoid synthases"/>
    <property type="match status" value="1"/>
</dbReference>
<evidence type="ECO:0000256" key="10">
    <source>
        <dbReference type="ARBA" id="ARBA00022692"/>
    </source>
</evidence>
<evidence type="ECO:0000256" key="15">
    <source>
        <dbReference type="ARBA" id="ARBA00022857"/>
    </source>
</evidence>
<comment type="caution">
    <text evidence="32">The sequence shown here is derived from an EMBL/GenBank/DDBJ whole genome shotgun (WGS) entry which is preliminary data.</text>
</comment>
<keyword evidence="9" id="KW-0808">Transferase</keyword>
<dbReference type="Proteomes" id="UP000242450">
    <property type="component" value="Chromosome 29"/>
</dbReference>
<evidence type="ECO:0000256" key="7">
    <source>
        <dbReference type="ARBA" id="ARBA00022516"/>
    </source>
</evidence>
<dbReference type="GO" id="GO:0051996">
    <property type="term" value="F:squalene synthase [NAD(P)H] activity"/>
    <property type="evidence" value="ECO:0007669"/>
    <property type="project" value="UniProtKB-EC"/>
</dbReference>
<dbReference type="GO" id="GO:0045338">
    <property type="term" value="P:farnesyl diphosphate metabolic process"/>
    <property type="evidence" value="ECO:0007669"/>
    <property type="project" value="InterPro"/>
</dbReference>
<evidence type="ECO:0000256" key="14">
    <source>
        <dbReference type="ARBA" id="ARBA00022842"/>
    </source>
</evidence>
<dbReference type="FunFam" id="1.10.600.10:FF:000053">
    <property type="entry name" value="Squalene synthase"/>
    <property type="match status" value="1"/>
</dbReference>
<keyword evidence="24" id="KW-0511">Multifunctional enzyme</keyword>
<evidence type="ECO:0000256" key="11">
    <source>
        <dbReference type="ARBA" id="ARBA00022723"/>
    </source>
</evidence>
<comment type="subcellular location">
    <subcellularLocation>
        <location evidence="2">Endoplasmic reticulum membrane</location>
        <topology evidence="2">Multi-pass membrane protein</topology>
    </subcellularLocation>
</comment>
<comment type="pathway">
    <text evidence="3">Terpene metabolism; lanosterol biosynthesis; lanosterol from farnesyl diphosphate: step 1/3.</text>
</comment>
<keyword evidence="14" id="KW-0460">Magnesium</keyword>
<dbReference type="Gene3D" id="1.10.600.10">
    <property type="entry name" value="Farnesyl Diphosphate Synthase"/>
    <property type="match status" value="2"/>
</dbReference>
<evidence type="ECO:0000256" key="8">
    <source>
        <dbReference type="ARBA" id="ARBA00022548"/>
    </source>
</evidence>
<accession>A0A212C4T5</accession>
<dbReference type="EC" id="2.5.1.21" evidence="5"/>
<keyword evidence="20" id="KW-0443">Lipid metabolism</keyword>
<dbReference type="EMBL" id="MKHE01000029">
    <property type="protein sequence ID" value="OWK00998.1"/>
    <property type="molecule type" value="Genomic_DNA"/>
</dbReference>
<evidence type="ECO:0000256" key="26">
    <source>
        <dbReference type="ARBA" id="ARBA00033359"/>
    </source>
</evidence>
<evidence type="ECO:0000256" key="23">
    <source>
        <dbReference type="ARBA" id="ARBA00023221"/>
    </source>
</evidence>
<proteinExistence type="inferred from homology"/>
<evidence type="ECO:0000256" key="9">
    <source>
        <dbReference type="ARBA" id="ARBA00022679"/>
    </source>
</evidence>
<keyword evidence="18" id="KW-0756">Sterol biosynthesis</keyword>
<dbReference type="PANTHER" id="PTHR11626:SF2">
    <property type="entry name" value="SQUALENE SYNTHASE"/>
    <property type="match status" value="1"/>
</dbReference>
<keyword evidence="22" id="KW-1207">Sterol metabolism</keyword>
<evidence type="ECO:0000256" key="6">
    <source>
        <dbReference type="ARBA" id="ARBA00015135"/>
    </source>
</evidence>
<evidence type="ECO:0000256" key="12">
    <source>
        <dbReference type="ARBA" id="ARBA00022778"/>
    </source>
</evidence>
<dbReference type="InterPro" id="IPR008949">
    <property type="entry name" value="Isoprenoid_synthase_dom_sf"/>
</dbReference>
<dbReference type="GO" id="GO:0006695">
    <property type="term" value="P:cholesterol biosynthetic process"/>
    <property type="evidence" value="ECO:0007669"/>
    <property type="project" value="UniProtKB-KW"/>
</dbReference>
<evidence type="ECO:0000256" key="28">
    <source>
        <dbReference type="ARBA" id="ARBA00047468"/>
    </source>
</evidence>
<keyword evidence="12" id="KW-0152">Cholesterol biosynthesis</keyword>
<evidence type="ECO:0000256" key="21">
    <source>
        <dbReference type="ARBA" id="ARBA00023136"/>
    </source>
</evidence>
<protein>
    <recommendedName>
        <fullName evidence="6">Squalene synthase</fullName>
        <ecNumber evidence="5">2.5.1.21</ecNumber>
    </recommendedName>
    <alternativeName>
        <fullName evidence="25">FPP:FPP farnesyltransferase</fullName>
    </alternativeName>
    <alternativeName>
        <fullName evidence="26">Farnesyl-diphosphate farnesyltransferase</fullName>
    </alternativeName>
</protein>
<keyword evidence="10" id="KW-0812">Transmembrane</keyword>
<evidence type="ECO:0000256" key="5">
    <source>
        <dbReference type="ARBA" id="ARBA00012373"/>
    </source>
</evidence>
<keyword evidence="15" id="KW-0521">NADP</keyword>
<evidence type="ECO:0000256" key="17">
    <source>
        <dbReference type="ARBA" id="ARBA00022989"/>
    </source>
</evidence>
<comment type="catalytic activity">
    <reaction evidence="29">
        <text>presqualene diphosphate + NADH + H(+) = squalene + diphosphate + NAD(+)</text>
        <dbReference type="Rhea" id="RHEA:22228"/>
        <dbReference type="ChEBI" id="CHEBI:15378"/>
        <dbReference type="ChEBI" id="CHEBI:15440"/>
        <dbReference type="ChEBI" id="CHEBI:33019"/>
        <dbReference type="ChEBI" id="CHEBI:57310"/>
        <dbReference type="ChEBI" id="CHEBI:57540"/>
        <dbReference type="ChEBI" id="CHEBI:57945"/>
    </reaction>
    <physiologicalReaction direction="left-to-right" evidence="29">
        <dbReference type="Rhea" id="RHEA:22229"/>
    </physiologicalReaction>
</comment>
<comment type="similarity">
    <text evidence="4">Belongs to the phytoene/squalene synthase family.</text>
</comment>
<dbReference type="GO" id="GO:0046872">
    <property type="term" value="F:metal ion binding"/>
    <property type="evidence" value="ECO:0007669"/>
    <property type="project" value="UniProtKB-KW"/>
</dbReference>
<evidence type="ECO:0000256" key="31">
    <source>
        <dbReference type="ARBA" id="ARBA00048854"/>
    </source>
</evidence>
<dbReference type="FunFam" id="1.10.600.10:FF:000023">
    <property type="entry name" value="Squalene synthase"/>
    <property type="match status" value="1"/>
</dbReference>
<keyword evidence="21" id="KW-0472">Membrane</keyword>
<keyword evidence="19" id="KW-0520">NAD</keyword>
<evidence type="ECO:0000256" key="27">
    <source>
        <dbReference type="ARBA" id="ARBA00045166"/>
    </source>
</evidence>
<comment type="catalytic activity">
    <reaction evidence="31">
        <text>2 (2E,6E)-farnesyl diphosphate + NADH + H(+) = squalene + 2 diphosphate + NAD(+)</text>
        <dbReference type="Rhea" id="RHEA:32299"/>
        <dbReference type="ChEBI" id="CHEBI:15378"/>
        <dbReference type="ChEBI" id="CHEBI:15440"/>
        <dbReference type="ChEBI" id="CHEBI:33019"/>
        <dbReference type="ChEBI" id="CHEBI:57540"/>
        <dbReference type="ChEBI" id="CHEBI:57945"/>
        <dbReference type="ChEBI" id="CHEBI:175763"/>
        <dbReference type="EC" id="2.5.1.21"/>
    </reaction>
    <physiologicalReaction direction="left-to-right" evidence="31">
        <dbReference type="Rhea" id="RHEA:32300"/>
    </physiologicalReaction>
</comment>
<evidence type="ECO:0000256" key="30">
    <source>
        <dbReference type="ARBA" id="ARBA00048315"/>
    </source>
</evidence>
<evidence type="ECO:0000256" key="18">
    <source>
        <dbReference type="ARBA" id="ARBA00023011"/>
    </source>
</evidence>
<dbReference type="OrthoDB" id="431150at2759"/>
<dbReference type="AlphaFoldDB" id="A0A212C4T5"/>
<keyword evidence="13" id="KW-0256">Endoplasmic reticulum</keyword>
<feature type="non-terminal residue" evidence="32">
    <location>
        <position position="1"/>
    </location>
</feature>
<keyword evidence="7" id="KW-0444">Lipid biosynthesis</keyword>
<evidence type="ECO:0000256" key="25">
    <source>
        <dbReference type="ARBA" id="ARBA00031079"/>
    </source>
</evidence>
<comment type="catalytic activity">
    <reaction evidence="30">
        <text>2 (2E,6E)-farnesyl diphosphate = presqualene diphosphate + diphosphate</text>
        <dbReference type="Rhea" id="RHEA:22672"/>
        <dbReference type="ChEBI" id="CHEBI:33019"/>
        <dbReference type="ChEBI" id="CHEBI:57310"/>
        <dbReference type="ChEBI" id="CHEBI:175763"/>
    </reaction>
    <physiologicalReaction direction="left-to-right" evidence="30">
        <dbReference type="Rhea" id="RHEA:22673"/>
    </physiologicalReaction>
</comment>
<dbReference type="InterPro" id="IPR044844">
    <property type="entry name" value="Trans_IPPS_euk-type"/>
</dbReference>
<sequence length="285" mass="32851">DSLSSSLKTCYKYLNQTSRSFAAVIQALDGEMRHAVCIFYLVLRALDTLEDDMTISIERKVPLLHNFHSYLYEPDWRFTESQEKDRQVLEDFPTISLEFRNLAEKYQIVIVDVCRKMGFGMAEFLDKCVTSEREWDKVRVPVEHCRSFHVACTLFPYAYADLSVICLYVQTWSKYVKKLGDFAKPENIDLAVQCLNELITNTLHHIPDVITYLSRLRNQSIFNFCAIPQVMAIATLAACYNNQQVFKGVVKIRKGQAVTLMMDATNMPAVKAIIHQYMEEVGSVR</sequence>
<evidence type="ECO:0000256" key="16">
    <source>
        <dbReference type="ARBA" id="ARBA00022955"/>
    </source>
</evidence>
<evidence type="ECO:0000256" key="4">
    <source>
        <dbReference type="ARBA" id="ARBA00006251"/>
    </source>
</evidence>
<comment type="cofactor">
    <cofactor evidence="1">
        <name>Mg(2+)</name>
        <dbReference type="ChEBI" id="CHEBI:18420"/>
    </cofactor>
</comment>
<evidence type="ECO:0000256" key="20">
    <source>
        <dbReference type="ARBA" id="ARBA00023098"/>
    </source>
</evidence>
<keyword evidence="33" id="KW-1185">Reference proteome</keyword>
<dbReference type="GO" id="GO:0005789">
    <property type="term" value="C:endoplasmic reticulum membrane"/>
    <property type="evidence" value="ECO:0007669"/>
    <property type="project" value="UniProtKB-SubCell"/>
</dbReference>
<keyword evidence="23" id="KW-0753">Steroid metabolism</keyword>
<evidence type="ECO:0000256" key="1">
    <source>
        <dbReference type="ARBA" id="ARBA00001946"/>
    </source>
</evidence>
<dbReference type="PANTHER" id="PTHR11626">
    <property type="entry name" value="FARNESYL-DIPHOSPHATE FARNESYLTRANSFERASE"/>
    <property type="match status" value="1"/>
</dbReference>
<dbReference type="InterPro" id="IPR002060">
    <property type="entry name" value="Squ/phyt_synthse"/>
</dbReference>
<dbReference type="Pfam" id="PF00494">
    <property type="entry name" value="SQS_PSY"/>
    <property type="match status" value="1"/>
</dbReference>
<keyword evidence="17" id="KW-1133">Transmembrane helix</keyword>
<organism evidence="32 33">
    <name type="scientific">Cervus elaphus hippelaphus</name>
    <name type="common">European red deer</name>
    <dbReference type="NCBI Taxonomy" id="46360"/>
    <lineage>
        <taxon>Eukaryota</taxon>
        <taxon>Metazoa</taxon>
        <taxon>Chordata</taxon>
        <taxon>Craniata</taxon>
        <taxon>Vertebrata</taxon>
        <taxon>Euteleostomi</taxon>
        <taxon>Mammalia</taxon>
        <taxon>Eutheria</taxon>
        <taxon>Laurasiatheria</taxon>
        <taxon>Artiodactyla</taxon>
        <taxon>Ruminantia</taxon>
        <taxon>Pecora</taxon>
        <taxon>Cervidae</taxon>
        <taxon>Cervinae</taxon>
        <taxon>Cervus</taxon>
    </lineage>
</organism>
<reference evidence="32 33" key="1">
    <citation type="journal article" date="2018" name="Mol. Genet. Genomics">
        <title>The red deer Cervus elaphus genome CerEla1.0: sequencing, annotating, genes, and chromosomes.</title>
        <authorList>
            <person name="Bana N.A."/>
            <person name="Nyiri A."/>
            <person name="Nagy J."/>
            <person name="Frank K."/>
            <person name="Nagy T."/>
            <person name="Steger V."/>
            <person name="Schiller M."/>
            <person name="Lakatos P."/>
            <person name="Sugar L."/>
            <person name="Horn P."/>
            <person name="Barta E."/>
            <person name="Orosz L."/>
        </authorList>
    </citation>
    <scope>NUCLEOTIDE SEQUENCE [LARGE SCALE GENOMIC DNA]</scope>
    <source>
        <strain evidence="32">Hungarian</strain>
    </source>
</reference>
<evidence type="ECO:0000256" key="29">
    <source>
        <dbReference type="ARBA" id="ARBA00047541"/>
    </source>
</evidence>
<gene>
    <name evidence="32" type="ORF">Celaphus_00018189</name>
</gene>
<keyword evidence="8" id="KW-0153">Cholesterol metabolism</keyword>